<reference evidence="2" key="1">
    <citation type="submission" date="2021-02" db="EMBL/GenBank/DDBJ databases">
        <authorList>
            <person name="Nowell W R."/>
        </authorList>
    </citation>
    <scope>NUCLEOTIDE SEQUENCE</scope>
</reference>
<name>A0A820NYS4_9BILA</name>
<gene>
    <name evidence="2" type="ORF">FNK824_LOCUS43912</name>
</gene>
<dbReference type="Gene3D" id="3.20.20.100">
    <property type="entry name" value="NADP-dependent oxidoreductase domain"/>
    <property type="match status" value="1"/>
</dbReference>
<evidence type="ECO:0000256" key="1">
    <source>
        <dbReference type="SAM" id="MobiDB-lite"/>
    </source>
</evidence>
<dbReference type="SUPFAM" id="SSF51430">
    <property type="entry name" value="NAD(P)-linked oxidoreductase"/>
    <property type="match status" value="1"/>
</dbReference>
<evidence type="ECO:0000313" key="3">
    <source>
        <dbReference type="Proteomes" id="UP000663874"/>
    </source>
</evidence>
<organism evidence="2 3">
    <name type="scientific">Rotaria sordida</name>
    <dbReference type="NCBI Taxonomy" id="392033"/>
    <lineage>
        <taxon>Eukaryota</taxon>
        <taxon>Metazoa</taxon>
        <taxon>Spiralia</taxon>
        <taxon>Gnathifera</taxon>
        <taxon>Rotifera</taxon>
        <taxon>Eurotatoria</taxon>
        <taxon>Bdelloidea</taxon>
        <taxon>Philodinida</taxon>
        <taxon>Philodinidae</taxon>
        <taxon>Rotaria</taxon>
    </lineage>
</organism>
<dbReference type="InterPro" id="IPR036812">
    <property type="entry name" value="NAD(P)_OxRdtase_dom_sf"/>
</dbReference>
<comment type="caution">
    <text evidence="2">The sequence shown here is derived from an EMBL/GenBank/DDBJ whole genome shotgun (WGS) entry which is preliminary data.</text>
</comment>
<protein>
    <recommendedName>
        <fullName evidence="4">NADP-dependent oxidoreductase domain-containing protein</fullName>
    </recommendedName>
</protein>
<feature type="region of interest" description="Disordered" evidence="1">
    <location>
        <begin position="1"/>
        <end position="21"/>
    </location>
</feature>
<feature type="non-terminal residue" evidence="2">
    <location>
        <position position="1"/>
    </location>
</feature>
<dbReference type="EMBL" id="CAJOBE010065516">
    <property type="protein sequence ID" value="CAF4399892.1"/>
    <property type="molecule type" value="Genomic_DNA"/>
</dbReference>
<proteinExistence type="predicted"/>
<evidence type="ECO:0000313" key="2">
    <source>
        <dbReference type="EMBL" id="CAF4399892.1"/>
    </source>
</evidence>
<accession>A0A820NYS4</accession>
<sequence>AMGRLTGKYSAANPPPSGRPFSNINMDELEPILETMRRIANKYNVSVSSVALNYVICKGIESLIIFRIL</sequence>
<evidence type="ECO:0008006" key="4">
    <source>
        <dbReference type="Google" id="ProtNLM"/>
    </source>
</evidence>
<dbReference type="AlphaFoldDB" id="A0A820NYS4"/>
<dbReference type="Proteomes" id="UP000663874">
    <property type="component" value="Unassembled WGS sequence"/>
</dbReference>